<evidence type="ECO:0000313" key="1">
    <source>
        <dbReference type="EMBL" id="ODV61085.1"/>
    </source>
</evidence>
<evidence type="ECO:0000313" key="2">
    <source>
        <dbReference type="Proteomes" id="UP000095038"/>
    </source>
</evidence>
<dbReference type="Proteomes" id="UP000095038">
    <property type="component" value="Unassembled WGS sequence"/>
</dbReference>
<protein>
    <submittedName>
        <fullName evidence="1">Uncharacterized protein</fullName>
    </submittedName>
</protein>
<accession>A0A1D2VHI4</accession>
<name>A0A1D2VHI4_9ASCO</name>
<organism evidence="1 2">
    <name type="scientific">Ascoidea rubescens DSM 1968</name>
    <dbReference type="NCBI Taxonomy" id="1344418"/>
    <lineage>
        <taxon>Eukaryota</taxon>
        <taxon>Fungi</taxon>
        <taxon>Dikarya</taxon>
        <taxon>Ascomycota</taxon>
        <taxon>Saccharomycotina</taxon>
        <taxon>Saccharomycetes</taxon>
        <taxon>Ascoideaceae</taxon>
        <taxon>Ascoidea</taxon>
    </lineage>
</organism>
<dbReference type="AlphaFoldDB" id="A0A1D2VHI4"/>
<dbReference type="GeneID" id="30968178"/>
<dbReference type="EMBL" id="KV454480">
    <property type="protein sequence ID" value="ODV61085.1"/>
    <property type="molecule type" value="Genomic_DNA"/>
</dbReference>
<sequence>MSFTSRTKQENTNSAGCMHLTVPIGTCADLYAVSALLHATSAFFRPTGYFLLYNI</sequence>
<dbReference type="RefSeq" id="XP_020047392.1">
    <property type="nucleotide sequence ID" value="XM_020194542.1"/>
</dbReference>
<reference evidence="2" key="1">
    <citation type="submission" date="2016-05" db="EMBL/GenBank/DDBJ databases">
        <title>Comparative genomics of biotechnologically important yeasts.</title>
        <authorList>
            <consortium name="DOE Joint Genome Institute"/>
            <person name="Riley R."/>
            <person name="Haridas S."/>
            <person name="Wolfe K.H."/>
            <person name="Lopes M.R."/>
            <person name="Hittinger C.T."/>
            <person name="Goker M."/>
            <person name="Salamov A."/>
            <person name="Wisecaver J."/>
            <person name="Long T.M."/>
            <person name="Aerts A.L."/>
            <person name="Barry K."/>
            <person name="Choi C."/>
            <person name="Clum A."/>
            <person name="Coughlan A.Y."/>
            <person name="Deshpande S."/>
            <person name="Douglass A.P."/>
            <person name="Hanson S.J."/>
            <person name="Klenk H.-P."/>
            <person name="Labutti K."/>
            <person name="Lapidus A."/>
            <person name="Lindquist E."/>
            <person name="Lipzen A."/>
            <person name="Meier-Kolthoff J.P."/>
            <person name="Ohm R.A."/>
            <person name="Otillar R.P."/>
            <person name="Pangilinan J."/>
            <person name="Peng Y."/>
            <person name="Rokas A."/>
            <person name="Rosa C.A."/>
            <person name="Scheuner C."/>
            <person name="Sibirny A.A."/>
            <person name="Slot J.C."/>
            <person name="Stielow J.B."/>
            <person name="Sun H."/>
            <person name="Kurtzman C.P."/>
            <person name="Blackwell M."/>
            <person name="Grigoriev I.V."/>
            <person name="Jeffries T.W."/>
        </authorList>
    </citation>
    <scope>NUCLEOTIDE SEQUENCE [LARGE SCALE GENOMIC DNA]</scope>
    <source>
        <strain evidence="2">DSM 1968</strain>
    </source>
</reference>
<dbReference type="InParanoid" id="A0A1D2VHI4"/>
<proteinExistence type="predicted"/>
<keyword evidence="2" id="KW-1185">Reference proteome</keyword>
<gene>
    <name evidence="1" type="ORF">ASCRUDRAFT_80845</name>
</gene>